<evidence type="ECO:0000313" key="9">
    <source>
        <dbReference type="Proteomes" id="UP000027920"/>
    </source>
</evidence>
<dbReference type="GO" id="GO:0003729">
    <property type="term" value="F:mRNA binding"/>
    <property type="evidence" value="ECO:0007669"/>
    <property type="project" value="TreeGrafter"/>
</dbReference>
<accession>A0A072P9D2</accession>
<gene>
    <name evidence="8" type="ORF">A1O9_07923</name>
</gene>
<evidence type="ECO:0000256" key="4">
    <source>
        <dbReference type="ARBA" id="ARBA00022884"/>
    </source>
</evidence>
<keyword evidence="4" id="KW-0694">RNA-binding</keyword>
<dbReference type="GO" id="GO:0006417">
    <property type="term" value="P:regulation of translation"/>
    <property type="evidence" value="ECO:0007669"/>
    <property type="project" value="TreeGrafter"/>
</dbReference>
<comment type="caution">
    <text evidence="8">The sequence shown here is derived from an EMBL/GenBank/DDBJ whole genome shotgun (WGS) entry which is preliminary data.</text>
</comment>
<sequence>MSKMAGTKRTIDAGEKGPSKKTKFAGDRERTSKVKERYRPEVFKSNKPEPYLSDTTGSSSREAHVKQKQLASERKAAKPNADSIYRSKKIWERLRRKSHVPKDERDQLVKELFDIITGRVTEFVFKHDSVRVIQCALKYATPAQKKQIAMELKGHYRELAESKYAKFLIAKMVTEDDEVRDAVVEEFYGHVKRLIRHPEASWIVDDIYRTIASKQQRAIMLREWYGPEFVVFAKANSKSDNVPTDLSEILAQNPEKRSPIMQHLKEMTNQLVQKKTTGFTILHDALLQYFLNCKPDSPEITEFLEMLRDDEEGDCYKNLAFTKSGSRLVCLSLAYGSSKDRRTILKFFKTHMKLLASDPYGHNVLLTAYDTIDDTVMTAKAIFSELLGKDLDGEARDQDLLSQTEHLTARIPLLYLMSPEAPKWLVTDDTTAIIKEVRGIRTMTSKKDPETRRHELLKSISQSLLDLIASQSSLLAKSSFGCQFVTEVLLGAIGDAQPALSALAKIGSDESEESAQVLSTPAVGRMLKALVQGGRFDKETKSIVKVEPPLKFHGLLYEQINTRGEEEIANWANGPNSFVVVAMLEANDFEEKQELLKKLTQKKDALDPQVAGARIILKSILGGTEAQTESKDQGKVKAKAKHATAPEDVEKEEKKLKKKTKSGTEEQVAKEEKLIKETAGEKKSKKTKK</sequence>
<dbReference type="GeneID" id="25282836"/>
<feature type="compositionally biased region" description="Basic and acidic residues" evidence="6">
    <location>
        <begin position="61"/>
        <end position="76"/>
    </location>
</feature>
<dbReference type="InterPro" id="IPR011989">
    <property type="entry name" value="ARM-like"/>
</dbReference>
<keyword evidence="1" id="KW-0690">Ribosome biogenesis</keyword>
<dbReference type="HOGENOM" id="CLU_013994_1_0_1"/>
<dbReference type="Proteomes" id="UP000027920">
    <property type="component" value="Unassembled WGS sequence"/>
</dbReference>
<feature type="region of interest" description="Disordered" evidence="6">
    <location>
        <begin position="1"/>
        <end position="81"/>
    </location>
</feature>
<keyword evidence="3" id="KW-0677">Repeat</keyword>
<name>A0A072P9D2_9EURO</name>
<evidence type="ECO:0000313" key="8">
    <source>
        <dbReference type="EMBL" id="KEF56342.1"/>
    </source>
</evidence>
<dbReference type="Pfam" id="PF00806">
    <property type="entry name" value="PUF"/>
    <property type="match status" value="1"/>
</dbReference>
<dbReference type="InterPro" id="IPR033133">
    <property type="entry name" value="PUM-HD"/>
</dbReference>
<dbReference type="InterPro" id="IPR040059">
    <property type="entry name" value="PUM3"/>
</dbReference>
<dbReference type="SUPFAM" id="SSF48371">
    <property type="entry name" value="ARM repeat"/>
    <property type="match status" value="1"/>
</dbReference>
<reference evidence="8 9" key="1">
    <citation type="submission" date="2013-03" db="EMBL/GenBank/DDBJ databases">
        <title>The Genome Sequence of Exophiala aquamarina CBS 119918.</title>
        <authorList>
            <consortium name="The Broad Institute Genomics Platform"/>
            <person name="Cuomo C."/>
            <person name="de Hoog S."/>
            <person name="Gorbushina A."/>
            <person name="Walker B."/>
            <person name="Young S.K."/>
            <person name="Zeng Q."/>
            <person name="Gargeya S."/>
            <person name="Fitzgerald M."/>
            <person name="Haas B."/>
            <person name="Abouelleil A."/>
            <person name="Allen A.W."/>
            <person name="Alvarado L."/>
            <person name="Arachchi H.M."/>
            <person name="Berlin A.M."/>
            <person name="Chapman S.B."/>
            <person name="Gainer-Dewar J."/>
            <person name="Goldberg J."/>
            <person name="Griggs A."/>
            <person name="Gujja S."/>
            <person name="Hansen M."/>
            <person name="Howarth C."/>
            <person name="Imamovic A."/>
            <person name="Ireland A."/>
            <person name="Larimer J."/>
            <person name="McCowan C."/>
            <person name="Murphy C."/>
            <person name="Pearson M."/>
            <person name="Poon T.W."/>
            <person name="Priest M."/>
            <person name="Roberts A."/>
            <person name="Saif S."/>
            <person name="Shea T."/>
            <person name="Sisk P."/>
            <person name="Sykes S."/>
            <person name="Wortman J."/>
            <person name="Nusbaum C."/>
            <person name="Birren B."/>
        </authorList>
    </citation>
    <scope>NUCLEOTIDE SEQUENCE [LARGE SCALE GENOMIC DNA]</scope>
    <source>
        <strain evidence="8 9">CBS 119918</strain>
    </source>
</reference>
<feature type="compositionally biased region" description="Basic and acidic residues" evidence="6">
    <location>
        <begin position="662"/>
        <end position="682"/>
    </location>
</feature>
<dbReference type="Pfam" id="PF08144">
    <property type="entry name" value="CPL"/>
    <property type="match status" value="1"/>
</dbReference>
<dbReference type="SMART" id="SM00025">
    <property type="entry name" value="Pumilio"/>
    <property type="match status" value="5"/>
</dbReference>
<dbReference type="InterPro" id="IPR016024">
    <property type="entry name" value="ARM-type_fold"/>
</dbReference>
<evidence type="ECO:0000256" key="2">
    <source>
        <dbReference type="ARBA" id="ARBA00022552"/>
    </source>
</evidence>
<dbReference type="InterPro" id="IPR012959">
    <property type="entry name" value="CPL_dom"/>
</dbReference>
<dbReference type="InterPro" id="IPR001313">
    <property type="entry name" value="Pumilio_RNA-bd_rpt"/>
</dbReference>
<organism evidence="8 9">
    <name type="scientific">Exophiala aquamarina CBS 119918</name>
    <dbReference type="NCBI Taxonomy" id="1182545"/>
    <lineage>
        <taxon>Eukaryota</taxon>
        <taxon>Fungi</taxon>
        <taxon>Dikarya</taxon>
        <taxon>Ascomycota</taxon>
        <taxon>Pezizomycotina</taxon>
        <taxon>Eurotiomycetes</taxon>
        <taxon>Chaetothyriomycetidae</taxon>
        <taxon>Chaetothyriales</taxon>
        <taxon>Herpotrichiellaceae</taxon>
        <taxon>Exophiala</taxon>
    </lineage>
</organism>
<feature type="compositionally biased region" description="Basic and acidic residues" evidence="6">
    <location>
        <begin position="9"/>
        <end position="47"/>
    </location>
</feature>
<comment type="function">
    <text evidence="5">RNA-binding nucleolar protein required for pre-rRNA processing. Involved in production of 18S rRNA and assembly of small ribosomal subunit.</text>
</comment>
<dbReference type="EMBL" id="AMGV01000006">
    <property type="protein sequence ID" value="KEF56342.1"/>
    <property type="molecule type" value="Genomic_DNA"/>
</dbReference>
<dbReference type="AlphaFoldDB" id="A0A072P9D2"/>
<keyword evidence="9" id="KW-1185">Reference proteome</keyword>
<proteinExistence type="predicted"/>
<dbReference type="Gene3D" id="1.25.10.10">
    <property type="entry name" value="Leucine-rich Repeat Variant"/>
    <property type="match status" value="1"/>
</dbReference>
<dbReference type="PROSITE" id="PS50303">
    <property type="entry name" value="PUM_HD"/>
    <property type="match status" value="1"/>
</dbReference>
<evidence type="ECO:0000256" key="5">
    <source>
        <dbReference type="ARBA" id="ARBA00024893"/>
    </source>
</evidence>
<evidence type="ECO:0000259" key="7">
    <source>
        <dbReference type="PROSITE" id="PS50303"/>
    </source>
</evidence>
<evidence type="ECO:0000256" key="6">
    <source>
        <dbReference type="SAM" id="MobiDB-lite"/>
    </source>
</evidence>
<dbReference type="GO" id="GO:0006364">
    <property type="term" value="P:rRNA processing"/>
    <property type="evidence" value="ECO:0007669"/>
    <property type="project" value="UniProtKB-KW"/>
</dbReference>
<evidence type="ECO:0000256" key="1">
    <source>
        <dbReference type="ARBA" id="ARBA00022517"/>
    </source>
</evidence>
<dbReference type="RefSeq" id="XP_013258932.1">
    <property type="nucleotide sequence ID" value="XM_013403478.1"/>
</dbReference>
<dbReference type="OrthoDB" id="497380at2759"/>
<dbReference type="PANTHER" id="PTHR13389:SF0">
    <property type="entry name" value="PUMILIO HOMOLOG 3"/>
    <property type="match status" value="1"/>
</dbReference>
<keyword evidence="2" id="KW-0698">rRNA processing</keyword>
<feature type="region of interest" description="Disordered" evidence="6">
    <location>
        <begin position="627"/>
        <end position="689"/>
    </location>
</feature>
<dbReference type="STRING" id="1182545.A0A072P9D2"/>
<feature type="domain" description="PUM-HD" evidence="7">
    <location>
        <begin position="47"/>
        <end position="415"/>
    </location>
</feature>
<protein>
    <recommendedName>
        <fullName evidence="7">PUM-HD domain-containing protein</fullName>
    </recommendedName>
</protein>
<dbReference type="GO" id="GO:0005730">
    <property type="term" value="C:nucleolus"/>
    <property type="evidence" value="ECO:0007669"/>
    <property type="project" value="TreeGrafter"/>
</dbReference>
<dbReference type="PANTHER" id="PTHR13389">
    <property type="entry name" value="PUMILIO HOMOLOG 3"/>
    <property type="match status" value="1"/>
</dbReference>
<dbReference type="VEuPathDB" id="FungiDB:A1O9_07923"/>
<evidence type="ECO:0000256" key="3">
    <source>
        <dbReference type="ARBA" id="ARBA00022737"/>
    </source>
</evidence>